<evidence type="ECO:0000256" key="6">
    <source>
        <dbReference type="ARBA" id="ARBA00022727"/>
    </source>
</evidence>
<dbReference type="InterPro" id="IPR000842">
    <property type="entry name" value="PRib_PP_synth_CS"/>
</dbReference>
<dbReference type="PANTHER" id="PTHR10210:SF41">
    <property type="entry name" value="RIBOSE-PHOSPHATE PYROPHOSPHOKINASE 1, CHLOROPLASTIC"/>
    <property type="match status" value="1"/>
</dbReference>
<dbReference type="InterPro" id="IPR005946">
    <property type="entry name" value="Rib-P_diPkinase"/>
</dbReference>
<dbReference type="SMART" id="SM01400">
    <property type="entry name" value="Pribosyltran_N"/>
    <property type="match status" value="1"/>
</dbReference>
<evidence type="ECO:0000256" key="1">
    <source>
        <dbReference type="ARBA" id="ARBA00001946"/>
    </source>
</evidence>
<dbReference type="GO" id="GO:0005524">
    <property type="term" value="F:ATP binding"/>
    <property type="evidence" value="ECO:0007669"/>
    <property type="project" value="UniProtKB-KW"/>
</dbReference>
<evidence type="ECO:0000256" key="4">
    <source>
        <dbReference type="ARBA" id="ARBA00022679"/>
    </source>
</evidence>
<evidence type="ECO:0000259" key="16">
    <source>
        <dbReference type="Pfam" id="PF13793"/>
    </source>
</evidence>
<dbReference type="NCBIfam" id="NF002686">
    <property type="entry name" value="PRK02458.1"/>
    <property type="match status" value="1"/>
</dbReference>
<dbReference type="InterPro" id="IPR029099">
    <property type="entry name" value="Pribosyltran_N"/>
</dbReference>
<evidence type="ECO:0000256" key="7">
    <source>
        <dbReference type="ARBA" id="ARBA00022741"/>
    </source>
</evidence>
<dbReference type="SUPFAM" id="SSF53271">
    <property type="entry name" value="PRTase-like"/>
    <property type="match status" value="2"/>
</dbReference>
<evidence type="ECO:0000313" key="18">
    <source>
        <dbReference type="Proteomes" id="UP000516106"/>
    </source>
</evidence>
<dbReference type="GO" id="GO:0002189">
    <property type="term" value="C:ribose phosphate diphosphokinase complex"/>
    <property type="evidence" value="ECO:0007669"/>
    <property type="project" value="TreeGrafter"/>
</dbReference>
<keyword evidence="10" id="KW-0460">Magnesium</keyword>
<keyword evidence="8 17" id="KW-0418">Kinase</keyword>
<evidence type="ECO:0000256" key="11">
    <source>
        <dbReference type="ARBA" id="ARBA00029942"/>
    </source>
</evidence>
<evidence type="ECO:0000256" key="3">
    <source>
        <dbReference type="ARBA" id="ARBA00013247"/>
    </source>
</evidence>
<dbReference type="PROSITE" id="PS00114">
    <property type="entry name" value="PRPP_SYNTHASE"/>
    <property type="match status" value="1"/>
</dbReference>
<dbReference type="GO" id="GO:0004749">
    <property type="term" value="F:ribose phosphate diphosphokinase activity"/>
    <property type="evidence" value="ECO:0007669"/>
    <property type="project" value="UniProtKB-EC"/>
</dbReference>
<evidence type="ECO:0000256" key="8">
    <source>
        <dbReference type="ARBA" id="ARBA00022777"/>
    </source>
</evidence>
<evidence type="ECO:0000256" key="14">
    <source>
        <dbReference type="ARBA" id="ARBA00061444"/>
    </source>
</evidence>
<evidence type="ECO:0000313" key="17">
    <source>
        <dbReference type="EMBL" id="BCJ10808.1"/>
    </source>
</evidence>
<comment type="pathway">
    <text evidence="2">Metabolic intermediate biosynthesis; 5-phospho-alpha-D-ribose 1-diphosphate biosynthesis; 5-phospho-alpha-D-ribose 1-diphosphate from D-ribose 5-phosphate (route I): step 1/1.</text>
</comment>
<dbReference type="EMBL" id="AP023349">
    <property type="protein sequence ID" value="BCJ10808.1"/>
    <property type="molecule type" value="Genomic_DNA"/>
</dbReference>
<protein>
    <recommendedName>
        <fullName evidence="15">Ribose-phosphate pyrophosphokinase</fullName>
        <ecNumber evidence="3">2.7.6.1</ecNumber>
    </recommendedName>
    <alternativeName>
        <fullName evidence="11">Phosphoribosyl pyrophosphate synthase</fullName>
    </alternativeName>
</protein>
<proteinExistence type="inferred from homology"/>
<dbReference type="Proteomes" id="UP000516106">
    <property type="component" value="Chromosome"/>
</dbReference>
<dbReference type="InterPro" id="IPR000836">
    <property type="entry name" value="PRTase_dom"/>
</dbReference>
<dbReference type="CDD" id="cd06223">
    <property type="entry name" value="PRTases_typeI"/>
    <property type="match status" value="1"/>
</dbReference>
<name>A0A7G1ITS4_STRMT</name>
<dbReference type="FunFam" id="3.40.50.2020:FF:000001">
    <property type="entry name" value="Ribose-phosphate pyrophosphokinase"/>
    <property type="match status" value="1"/>
</dbReference>
<dbReference type="EC" id="2.7.6.1" evidence="3"/>
<evidence type="ECO:0000256" key="15">
    <source>
        <dbReference type="ARBA" id="ARBA00069492"/>
    </source>
</evidence>
<dbReference type="PANTHER" id="PTHR10210">
    <property type="entry name" value="RIBOSE-PHOSPHATE DIPHOSPHOKINASE FAMILY MEMBER"/>
    <property type="match status" value="1"/>
</dbReference>
<evidence type="ECO:0000256" key="10">
    <source>
        <dbReference type="ARBA" id="ARBA00022842"/>
    </source>
</evidence>
<dbReference type="InterPro" id="IPR029057">
    <property type="entry name" value="PRTase-like"/>
</dbReference>
<comment type="catalytic activity">
    <reaction evidence="12">
        <text>D-ribose 5-phosphate + ATP = 5-phospho-alpha-D-ribose 1-diphosphate + AMP + H(+)</text>
        <dbReference type="Rhea" id="RHEA:15609"/>
        <dbReference type="ChEBI" id="CHEBI:15378"/>
        <dbReference type="ChEBI" id="CHEBI:30616"/>
        <dbReference type="ChEBI" id="CHEBI:58017"/>
        <dbReference type="ChEBI" id="CHEBI:78346"/>
        <dbReference type="ChEBI" id="CHEBI:456215"/>
        <dbReference type="EC" id="2.7.6.1"/>
    </reaction>
</comment>
<accession>A0A7G1ITS4</accession>
<evidence type="ECO:0000256" key="2">
    <source>
        <dbReference type="ARBA" id="ARBA00004996"/>
    </source>
</evidence>
<dbReference type="GO" id="GO:0009156">
    <property type="term" value="P:ribonucleoside monophosphate biosynthetic process"/>
    <property type="evidence" value="ECO:0007669"/>
    <property type="project" value="InterPro"/>
</dbReference>
<dbReference type="AlphaFoldDB" id="A0A7G1ITS4"/>
<evidence type="ECO:0000256" key="9">
    <source>
        <dbReference type="ARBA" id="ARBA00022840"/>
    </source>
</evidence>
<feature type="domain" description="Ribose-phosphate pyrophosphokinase N-terminal" evidence="16">
    <location>
        <begin position="7"/>
        <end position="123"/>
    </location>
</feature>
<dbReference type="GO" id="GO:0000287">
    <property type="term" value="F:magnesium ion binding"/>
    <property type="evidence" value="ECO:0007669"/>
    <property type="project" value="InterPro"/>
</dbReference>
<comment type="cofactor">
    <cofactor evidence="1">
        <name>Mg(2+)</name>
        <dbReference type="ChEBI" id="CHEBI:18420"/>
    </cofactor>
</comment>
<evidence type="ECO:0000256" key="13">
    <source>
        <dbReference type="ARBA" id="ARBA00054914"/>
    </source>
</evidence>
<dbReference type="NCBIfam" id="TIGR01251">
    <property type="entry name" value="ribP_PPkin"/>
    <property type="match status" value="1"/>
</dbReference>
<dbReference type="Pfam" id="PF13793">
    <property type="entry name" value="Pribosyltran_N"/>
    <property type="match status" value="1"/>
</dbReference>
<dbReference type="GO" id="GO:0006164">
    <property type="term" value="P:purine nucleotide biosynthetic process"/>
    <property type="evidence" value="ECO:0007669"/>
    <property type="project" value="TreeGrafter"/>
</dbReference>
<gene>
    <name evidence="17" type="primary">prs2</name>
    <name evidence="17" type="ORF">SMNM65_12400</name>
</gene>
<comment type="function">
    <text evidence="13">Involved in the biosynthesis of the central metabolite phospho-alpha-D-ribosyl-1-pyrophosphate (PRPP) via the transfer of pyrophosphoryl group from ATP to 1-hydroxyl of ribose-5-phosphate (Rib-5-P).</text>
</comment>
<organism evidence="17 18">
    <name type="scientific">Streptococcus mitis</name>
    <dbReference type="NCBI Taxonomy" id="28037"/>
    <lineage>
        <taxon>Bacteria</taxon>
        <taxon>Bacillati</taxon>
        <taxon>Bacillota</taxon>
        <taxon>Bacilli</taxon>
        <taxon>Lactobacillales</taxon>
        <taxon>Streptococcaceae</taxon>
        <taxon>Streptococcus</taxon>
        <taxon>Streptococcus mitis group</taxon>
    </lineage>
</organism>
<dbReference type="Gene3D" id="3.40.50.2020">
    <property type="match status" value="2"/>
</dbReference>
<sequence length="294" mass="32231">MSDRKNMKLFALNSNQEIAQKIAQAVGVPLGKLSSRQFSDGEIQVNIEESVRGYDVYIIQSTSFPVNNHLMELLIMVDACVRASAHSINVVLPYFGYARQDRIASPREPLTAKLVANMLVKAGVDRILTLDLHAVQVQGFFDIPVDNLYTVPLFAKHYCDKGLLGSDVVVVSPKNSGVKRARSLAEYLDAPIAIIDYPQDDATRNEGYIIGDVEGKKAILIDDILNTGRTFSEAAKIVEREGATEIYAVSSHGLFVEGAAELLDNTKIKEILVTDSVATKEKLLKTYATSLLVS</sequence>
<dbReference type="GO" id="GO:0006015">
    <property type="term" value="P:5-phosphoribose 1-diphosphate biosynthetic process"/>
    <property type="evidence" value="ECO:0007669"/>
    <property type="project" value="TreeGrafter"/>
</dbReference>
<keyword evidence="7" id="KW-0547">Nucleotide-binding</keyword>
<dbReference type="GO" id="GO:0005737">
    <property type="term" value="C:cytoplasm"/>
    <property type="evidence" value="ECO:0007669"/>
    <property type="project" value="TreeGrafter"/>
</dbReference>
<evidence type="ECO:0000256" key="5">
    <source>
        <dbReference type="ARBA" id="ARBA00022723"/>
    </source>
</evidence>
<keyword evidence="5" id="KW-0479">Metal-binding</keyword>
<comment type="similarity">
    <text evidence="14">Belongs to the ribose-phosphate pyrophosphokinase family. Class I subfamily.</text>
</comment>
<keyword evidence="9" id="KW-0067">ATP-binding</keyword>
<dbReference type="NCBIfam" id="NF002320">
    <property type="entry name" value="PRK01259.1"/>
    <property type="match status" value="1"/>
</dbReference>
<reference evidence="18" key="1">
    <citation type="submission" date="2020-08" db="EMBL/GenBank/DDBJ databases">
        <title>Complete genome sequence of Streptococcus mitis strain Nm-65.</title>
        <authorList>
            <person name="Tabata A."/>
            <person name="Ohkuni H."/>
            <person name="Nagamune H."/>
        </authorList>
    </citation>
    <scope>NUCLEOTIDE SEQUENCE [LARGE SCALE GENOMIC DNA]</scope>
    <source>
        <strain evidence="18">Nm-65</strain>
    </source>
</reference>
<keyword evidence="4" id="KW-0808">Transferase</keyword>
<evidence type="ECO:0000256" key="12">
    <source>
        <dbReference type="ARBA" id="ARBA00049535"/>
    </source>
</evidence>
<dbReference type="GO" id="GO:0016301">
    <property type="term" value="F:kinase activity"/>
    <property type="evidence" value="ECO:0007669"/>
    <property type="project" value="UniProtKB-KW"/>
</dbReference>
<dbReference type="Pfam" id="PF14572">
    <property type="entry name" value="Pribosyl_synth"/>
    <property type="match status" value="1"/>
</dbReference>
<keyword evidence="6" id="KW-0545">Nucleotide biosynthesis</keyword>